<dbReference type="EMBL" id="GG657896">
    <property type="protein sequence ID" value="EEF80080.1"/>
    <property type="molecule type" value="Genomic_DNA"/>
</dbReference>
<dbReference type="EMBL" id="GG657888">
    <property type="protein sequence ID" value="EEF80825.1"/>
    <property type="molecule type" value="Genomic_DNA"/>
</dbReference>
<dbReference type="OrthoDB" id="9813502at2"/>
<dbReference type="InterPro" id="IPR041110">
    <property type="entry name" value="PBECR2"/>
</dbReference>
<dbReference type="HOGENOM" id="CLU_044450_3_2_6"/>
<evidence type="ECO:0000313" key="8">
    <source>
        <dbReference type="EMBL" id="EEF80080.1"/>
    </source>
</evidence>
<proteinExistence type="predicted"/>
<dbReference type="EMBL" id="GG657898">
    <property type="protein sequence ID" value="EEF79740.1"/>
    <property type="molecule type" value="Genomic_DNA"/>
</dbReference>
<dbReference type="EMBL" id="GG657884">
    <property type="protein sequence ID" value="EEF81034.1"/>
    <property type="molecule type" value="Genomic_DNA"/>
</dbReference>
<dbReference type="InterPro" id="IPR006528">
    <property type="entry name" value="Phage_head_morphogenesis_dom"/>
</dbReference>
<dbReference type="EMBL" id="GG657895">
    <property type="protein sequence ID" value="EEF80190.1"/>
    <property type="molecule type" value="Genomic_DNA"/>
</dbReference>
<dbReference type="Pfam" id="PF04233">
    <property type="entry name" value="Phage_Mu_F"/>
    <property type="match status" value="1"/>
</dbReference>
<dbReference type="EMBL" id="GG657903">
    <property type="protein sequence ID" value="EEF78922.1"/>
    <property type="molecule type" value="Genomic_DNA"/>
</dbReference>
<evidence type="ECO:0000313" key="7">
    <source>
        <dbReference type="EMBL" id="EEF79740.1"/>
    </source>
</evidence>
<dbReference type="EMBL" id="GG657907">
    <property type="protein sequence ID" value="EEF78475.1"/>
    <property type="molecule type" value="Genomic_DNA"/>
</dbReference>
<evidence type="ECO:0000259" key="1">
    <source>
        <dbReference type="Pfam" id="PF04233"/>
    </source>
</evidence>
<evidence type="ECO:0000313" key="12">
    <source>
        <dbReference type="EMBL" id="EEF80549.1"/>
    </source>
</evidence>
<evidence type="ECO:0000313" key="11">
    <source>
        <dbReference type="EMBL" id="EEF80380.1"/>
    </source>
</evidence>
<dbReference type="EMBL" id="GG657892">
    <property type="protein sequence ID" value="EEF80549.1"/>
    <property type="molecule type" value="Genomic_DNA"/>
</dbReference>
<evidence type="ECO:0000313" key="5">
    <source>
        <dbReference type="EMBL" id="EEF78922.1"/>
    </source>
</evidence>
<name>C0N2G9_9GAMM</name>
<feature type="domain" description="Phage-Barnase-EndoU-ColicinE5/D-RelE like nuclease 2" evidence="2">
    <location>
        <begin position="284"/>
        <end position="401"/>
    </location>
</feature>
<keyword evidence="15" id="KW-1185">Reference proteome</keyword>
<evidence type="ECO:0000313" key="13">
    <source>
        <dbReference type="EMBL" id="EEF80825.1"/>
    </source>
</evidence>
<evidence type="ECO:0000313" key="6">
    <source>
        <dbReference type="EMBL" id="EEF79057.1"/>
    </source>
</evidence>
<reference evidence="14" key="1">
    <citation type="submission" date="2008-01" db="EMBL/GenBank/DDBJ databases">
        <authorList>
            <person name="Schaefer H."/>
            <person name="Ferriera S."/>
            <person name="Johnson J."/>
            <person name="Kravitz S."/>
            <person name="Beeson K."/>
            <person name="Sutton G."/>
            <person name="Rogers Y.-H."/>
            <person name="Friedman R."/>
            <person name="Frazier M."/>
            <person name="Venter J.C."/>
        </authorList>
    </citation>
    <scope>NUCLEOTIDE SEQUENCE</scope>
    <source>
        <strain evidence="14">DMS010</strain>
    </source>
</reference>
<dbReference type="AlphaFoldDB" id="C0N2G9"/>
<evidence type="ECO:0000313" key="3">
    <source>
        <dbReference type="EMBL" id="EEF78475.1"/>
    </source>
</evidence>
<evidence type="ECO:0000313" key="10">
    <source>
        <dbReference type="EMBL" id="EEF80321.1"/>
    </source>
</evidence>
<dbReference type="RefSeq" id="WP_008290145.1">
    <property type="nucleotide sequence ID" value="NZ_GG657884.1"/>
</dbReference>
<organism evidence="14 15">
    <name type="scientific">Methylophaga thiooxydans DMS010</name>
    <dbReference type="NCBI Taxonomy" id="637616"/>
    <lineage>
        <taxon>Bacteria</taxon>
        <taxon>Pseudomonadati</taxon>
        <taxon>Pseudomonadota</taxon>
        <taxon>Gammaproteobacteria</taxon>
        <taxon>Thiotrichales</taxon>
        <taxon>Piscirickettsiaceae</taxon>
        <taxon>Methylophaga</taxon>
    </lineage>
</organism>
<sequence>MNINYGSMPFNKAVDAFRDKLNLPTASWTDIYEGQHARAFVIAGAMKEDLLNDFRSSMDKVITEGMSLKDFRKDFDQIVSKHGWGYNGGRNWRSRVIYETNLYQSHNAGRYAQMQQVKHTRPFWQYIHNDAVEHPRPEHVAWDGLILDADDPFWQTHYPQNGWGCKCRVRTLSKRDMDKLGKTGPDNAPAVELEDKVVGVRGPSPRTVSVPKGVDPGFAYNPGRAAFGEQLADDVMAQYTKTRTQWTTLTPQGWAEAGREQQIPFTKSPVKLGSRLNKKAEVYEQLQKQVGEEKLYTPGGLPFLLNSKALSEHIDPARAEFLPLLDDLLTNPYEVWLSFQQHNGTGKVVLRSRIVKAYDIGKGRYLVAVANVRKGLLESWTFIPTSRRNYLNSQRKGYLVYGDEE</sequence>
<accession>C0N2G9</accession>
<protein>
    <submittedName>
        <fullName evidence="14">Phage Mu protein F like protein</fullName>
    </submittedName>
</protein>
<dbReference type="EMBL" id="GG657893">
    <property type="protein sequence ID" value="EEF80380.1"/>
    <property type="molecule type" value="Genomic_DNA"/>
</dbReference>
<feature type="domain" description="Phage head morphogenesis" evidence="1">
    <location>
        <begin position="57"/>
        <end position="169"/>
    </location>
</feature>
<dbReference type="EMBL" id="GG657900">
    <property type="protein sequence ID" value="EEF79057.1"/>
    <property type="molecule type" value="Genomic_DNA"/>
</dbReference>
<gene>
    <name evidence="9" type="ORF">MDMS009_1086</name>
    <name evidence="10" type="ORF">MDMS009_1217</name>
    <name evidence="8" type="ORF">MDMS009_1237</name>
    <name evidence="7" type="ORF">MDMS009_1678</name>
    <name evidence="6" type="ORF">MDMS009_2317</name>
    <name evidence="5" type="ORF">MDMS009_2439</name>
    <name evidence="4" type="ORF">MDMS009_2570</name>
    <name evidence="3" type="ORF">MDMS009_3019</name>
    <name evidence="14" type="ORF">MDMS009_354</name>
    <name evidence="13" type="ORF">MDMS009_552</name>
    <name evidence="12" type="ORF">MDMS009_874</name>
    <name evidence="11" type="ORF">MDMS009_993</name>
</gene>
<evidence type="ECO:0000313" key="14">
    <source>
        <dbReference type="EMBL" id="EEF81034.1"/>
    </source>
</evidence>
<evidence type="ECO:0000313" key="4">
    <source>
        <dbReference type="EMBL" id="EEF78826.1"/>
    </source>
</evidence>
<dbReference type="EMBL" id="GG657895">
    <property type="protein sequence ID" value="EEF80321.1"/>
    <property type="molecule type" value="Genomic_DNA"/>
</dbReference>
<dbReference type="Pfam" id="PF18810">
    <property type="entry name" value="PBECR2"/>
    <property type="match status" value="1"/>
</dbReference>
<dbReference type="Proteomes" id="UP000004679">
    <property type="component" value="Unassembled WGS sequence"/>
</dbReference>
<reference evidence="14 15" key="2">
    <citation type="journal article" date="2011" name="J. Bacteriol.">
        <title>Draft genome sequence of the chemolithoheterotrophic, halophilic methylotroph Methylophaga thiooxydans DMS010.</title>
        <authorList>
            <person name="Boden R."/>
            <person name="Ferriera S."/>
            <person name="Johnson J."/>
            <person name="Kelly D.P."/>
            <person name="Murrell J.C."/>
            <person name="Schafer H."/>
        </authorList>
    </citation>
    <scope>NUCLEOTIDE SEQUENCE [LARGE SCALE GENOMIC DNA]</scope>
    <source>
        <strain evidence="14 15">DMS010</strain>
    </source>
</reference>
<evidence type="ECO:0000313" key="15">
    <source>
        <dbReference type="Proteomes" id="UP000004679"/>
    </source>
</evidence>
<evidence type="ECO:0000313" key="9">
    <source>
        <dbReference type="EMBL" id="EEF80190.1"/>
    </source>
</evidence>
<evidence type="ECO:0000259" key="2">
    <source>
        <dbReference type="Pfam" id="PF18810"/>
    </source>
</evidence>
<dbReference type="EMBL" id="GG657904">
    <property type="protein sequence ID" value="EEF78826.1"/>
    <property type="molecule type" value="Genomic_DNA"/>
</dbReference>